<feature type="binding site" evidence="9">
    <location>
        <begin position="267"/>
        <end position="271"/>
    </location>
    <ligand>
        <name>FMN</name>
        <dbReference type="ChEBI" id="CHEBI:58210"/>
    </ligand>
</feature>
<reference evidence="11" key="1">
    <citation type="submission" date="2019-12" db="EMBL/GenBank/DDBJ databases">
        <title>Clostridiaceae gen. nov. sp. nov., isolated from sediment in Xinjiang, China.</title>
        <authorList>
            <person name="Zhang R."/>
        </authorList>
    </citation>
    <scope>NUCLEOTIDE SEQUENCE</scope>
    <source>
        <strain evidence="11">D2Q-11</strain>
    </source>
</reference>
<dbReference type="GO" id="GO:0016491">
    <property type="term" value="F:oxidoreductase activity"/>
    <property type="evidence" value="ECO:0007669"/>
    <property type="project" value="UniProtKB-KW"/>
</dbReference>
<dbReference type="InterPro" id="IPR037396">
    <property type="entry name" value="FMN_HAD"/>
</dbReference>
<dbReference type="GO" id="GO:0010181">
    <property type="term" value="F:FMN binding"/>
    <property type="evidence" value="ECO:0007669"/>
    <property type="project" value="InterPro"/>
</dbReference>
<feature type="binding site" evidence="9">
    <location>
        <position position="236"/>
    </location>
    <ligand>
        <name>FMN</name>
        <dbReference type="ChEBI" id="CHEBI:58210"/>
    </ligand>
</feature>
<evidence type="ECO:0000256" key="2">
    <source>
        <dbReference type="ARBA" id="ARBA00022630"/>
    </source>
</evidence>
<evidence type="ECO:0000256" key="9">
    <source>
        <dbReference type="PIRSR" id="PIRSR000138-2"/>
    </source>
</evidence>
<evidence type="ECO:0000256" key="4">
    <source>
        <dbReference type="ARBA" id="ARBA00023002"/>
    </source>
</evidence>
<keyword evidence="3 9" id="KW-0288">FMN</keyword>
<feature type="binding site" evidence="9">
    <location>
        <position position="212"/>
    </location>
    <ligand>
        <name>FMN</name>
        <dbReference type="ChEBI" id="CHEBI:58210"/>
    </ligand>
</feature>
<sequence length="338" mass="35933">MDIQEIRKEARKKMKGYCRVCPVCNGVACAGEVPGMGGSITAQSFKNNINELKQVNLRLRTIHNSKNPSTNIKILGHKISMPIISAPVTGSSFNMGGALSEEEYVIAVMKGSIDAGTIAMTGDTADASMYQDGLDGIRGVDGKGIPIIKPRENKAILEKIKMAEKINSLAIGVDIDGAGLITMALKGQPVGPKTKKELKELIESTELPFILKGIMTVEEAKIAVEIGAKAIVVSNHGGRVLDHVEGVAKVLPEIAKVVKGKITILADGGIRSGIDVFKMIALGADAVLIGRPIIIGAYGGHEEGVKITLEKMQKELLQAMILTGNNNIESIDNNSIKY</sequence>
<dbReference type="PIRSF" id="PIRSF000138">
    <property type="entry name" value="Al-hdrx_acd_dh"/>
    <property type="match status" value="1"/>
</dbReference>
<protein>
    <recommendedName>
        <fullName evidence="6">L-lactate oxidase</fullName>
    </recommendedName>
</protein>
<comment type="caution">
    <text evidence="11">The sequence shown here is derived from an EMBL/GenBank/DDBJ whole genome shotgun (WGS) entry which is preliminary data.</text>
</comment>
<dbReference type="Pfam" id="PF01070">
    <property type="entry name" value="FMN_dh"/>
    <property type="match status" value="2"/>
</dbReference>
<dbReference type="Gene3D" id="3.20.20.70">
    <property type="entry name" value="Aldolase class I"/>
    <property type="match status" value="1"/>
</dbReference>
<proteinExistence type="inferred from homology"/>
<evidence type="ECO:0000259" key="10">
    <source>
        <dbReference type="PROSITE" id="PS51349"/>
    </source>
</evidence>
<dbReference type="CDD" id="cd02809">
    <property type="entry name" value="alpha_hydroxyacid_oxid_FMN"/>
    <property type="match status" value="1"/>
</dbReference>
<dbReference type="Proteomes" id="UP000724672">
    <property type="component" value="Unassembled WGS sequence"/>
</dbReference>
<evidence type="ECO:0000256" key="1">
    <source>
        <dbReference type="ARBA" id="ARBA00001917"/>
    </source>
</evidence>
<accession>A0A942URR1</accession>
<evidence type="ECO:0000256" key="3">
    <source>
        <dbReference type="ARBA" id="ARBA00022643"/>
    </source>
</evidence>
<dbReference type="EMBL" id="WSFT01000025">
    <property type="protein sequence ID" value="MBS4537978.1"/>
    <property type="molecule type" value="Genomic_DNA"/>
</dbReference>
<feature type="binding site" evidence="9">
    <location>
        <position position="239"/>
    </location>
    <ligand>
        <name>glyoxylate</name>
        <dbReference type="ChEBI" id="CHEBI:36655"/>
    </ligand>
</feature>
<evidence type="ECO:0000313" key="12">
    <source>
        <dbReference type="Proteomes" id="UP000724672"/>
    </source>
</evidence>
<dbReference type="InterPro" id="IPR000262">
    <property type="entry name" value="FMN-dep_DH"/>
</dbReference>
<dbReference type="AlphaFoldDB" id="A0A942URR1"/>
<feature type="binding site" evidence="9">
    <location>
        <position position="234"/>
    </location>
    <ligand>
        <name>FMN</name>
        <dbReference type="ChEBI" id="CHEBI:58210"/>
    </ligand>
</feature>
<gene>
    <name evidence="11" type="ORF">GOQ27_05865</name>
</gene>
<evidence type="ECO:0000313" key="11">
    <source>
        <dbReference type="EMBL" id="MBS4537978.1"/>
    </source>
</evidence>
<dbReference type="PROSITE" id="PS51349">
    <property type="entry name" value="FMN_HYDROXY_ACID_DH_2"/>
    <property type="match status" value="1"/>
</dbReference>
<organism evidence="11 12">
    <name type="scientific">Anaeromonas frigoriresistens</name>
    <dbReference type="NCBI Taxonomy" id="2683708"/>
    <lineage>
        <taxon>Bacteria</taxon>
        <taxon>Bacillati</taxon>
        <taxon>Bacillota</taxon>
        <taxon>Tissierellia</taxon>
        <taxon>Tissierellales</taxon>
        <taxon>Thermohalobacteraceae</taxon>
        <taxon>Anaeromonas</taxon>
    </lineage>
</organism>
<dbReference type="PANTHER" id="PTHR10578">
    <property type="entry name" value="S -2-HYDROXY-ACID OXIDASE-RELATED"/>
    <property type="match status" value="1"/>
</dbReference>
<feature type="domain" description="FMN hydroxy acid dehydrogenase" evidence="10">
    <location>
        <begin position="37"/>
        <end position="338"/>
    </location>
</feature>
<dbReference type="SUPFAM" id="SSF51395">
    <property type="entry name" value="FMN-linked oxidoreductases"/>
    <property type="match status" value="1"/>
</dbReference>
<dbReference type="PANTHER" id="PTHR10578:SF107">
    <property type="entry name" value="2-HYDROXYACID OXIDASE 1"/>
    <property type="match status" value="1"/>
</dbReference>
<evidence type="ECO:0000256" key="8">
    <source>
        <dbReference type="PIRSR" id="PIRSR000138-1"/>
    </source>
</evidence>
<keyword evidence="2 9" id="KW-0285">Flavoprotein</keyword>
<comment type="similarity">
    <text evidence="5">Belongs to the FMN-dependent alpha-hydroxy acid dehydrogenase family.</text>
</comment>
<name>A0A942URR1_9FIRM</name>
<comment type="cofactor">
    <cofactor evidence="1">
        <name>FMN</name>
        <dbReference type="ChEBI" id="CHEBI:58210"/>
    </cofactor>
</comment>
<dbReference type="RefSeq" id="WP_203365908.1">
    <property type="nucleotide sequence ID" value="NZ_WSFT01000025.1"/>
</dbReference>
<keyword evidence="4" id="KW-0560">Oxidoreductase</keyword>
<feature type="binding site" evidence="9">
    <location>
        <begin position="290"/>
        <end position="291"/>
    </location>
    <ligand>
        <name>FMN</name>
        <dbReference type="ChEBI" id="CHEBI:58210"/>
    </ligand>
</feature>
<feature type="active site" description="Proton acceptor" evidence="8">
    <location>
        <position position="236"/>
    </location>
</feature>
<dbReference type="InterPro" id="IPR012133">
    <property type="entry name" value="Alpha-hydoxy_acid_DH_FMN"/>
</dbReference>
<dbReference type="InterPro" id="IPR013785">
    <property type="entry name" value="Aldolase_TIM"/>
</dbReference>
<evidence type="ECO:0000256" key="7">
    <source>
        <dbReference type="ARBA" id="ARBA00048754"/>
    </source>
</evidence>
<evidence type="ECO:0000256" key="6">
    <source>
        <dbReference type="ARBA" id="ARBA00029513"/>
    </source>
</evidence>
<evidence type="ECO:0000256" key="5">
    <source>
        <dbReference type="ARBA" id="ARBA00024042"/>
    </source>
</evidence>
<comment type="catalytic activity">
    <reaction evidence="7">
        <text>(S)-lactate + O2 = pyruvate + H2O2</text>
        <dbReference type="Rhea" id="RHEA:55868"/>
        <dbReference type="ChEBI" id="CHEBI:15361"/>
        <dbReference type="ChEBI" id="CHEBI:15379"/>
        <dbReference type="ChEBI" id="CHEBI:16240"/>
        <dbReference type="ChEBI" id="CHEBI:16651"/>
    </reaction>
    <physiologicalReaction direction="left-to-right" evidence="7">
        <dbReference type="Rhea" id="RHEA:55869"/>
    </physiologicalReaction>
</comment>
<keyword evidence="12" id="KW-1185">Reference proteome</keyword>